<dbReference type="RefSeq" id="WP_135868922.1">
    <property type="nucleotide sequence ID" value="NZ_SRSC01000001.1"/>
</dbReference>
<keyword evidence="5" id="KW-0547">Nucleotide-binding</keyword>
<dbReference type="SUPFAM" id="SSF55874">
    <property type="entry name" value="ATPase domain of HSP90 chaperone/DNA topoisomerase II/histidine kinase"/>
    <property type="match status" value="1"/>
</dbReference>
<dbReference type="CDD" id="cd00082">
    <property type="entry name" value="HisKA"/>
    <property type="match status" value="1"/>
</dbReference>
<evidence type="ECO:0000256" key="2">
    <source>
        <dbReference type="ARBA" id="ARBA00012438"/>
    </source>
</evidence>
<dbReference type="Pfam" id="PF01590">
    <property type="entry name" value="GAF"/>
    <property type="match status" value="1"/>
</dbReference>
<accession>A0A4S1CLF2</accession>
<evidence type="ECO:0000256" key="4">
    <source>
        <dbReference type="ARBA" id="ARBA00022679"/>
    </source>
</evidence>
<dbReference type="InterPro" id="IPR004358">
    <property type="entry name" value="Sig_transdc_His_kin-like_C"/>
</dbReference>
<name>A0A4S1CLF2_9BACT</name>
<comment type="caution">
    <text evidence="11">The sequence shown here is derived from an EMBL/GenBank/DDBJ whole genome shotgun (WGS) entry which is preliminary data.</text>
</comment>
<dbReference type="PRINTS" id="PR00344">
    <property type="entry name" value="BCTRLSENSOR"/>
</dbReference>
<dbReference type="PROSITE" id="PS50109">
    <property type="entry name" value="HIS_KIN"/>
    <property type="match status" value="1"/>
</dbReference>
<keyword evidence="8" id="KW-0902">Two-component regulatory system</keyword>
<evidence type="ECO:0000313" key="12">
    <source>
        <dbReference type="Proteomes" id="UP000306416"/>
    </source>
</evidence>
<feature type="coiled-coil region" evidence="9">
    <location>
        <begin position="169"/>
        <end position="203"/>
    </location>
</feature>
<dbReference type="InterPro" id="IPR003018">
    <property type="entry name" value="GAF"/>
</dbReference>
<dbReference type="SUPFAM" id="SSF47384">
    <property type="entry name" value="Homodimeric domain of signal transducing histidine kinase"/>
    <property type="match status" value="1"/>
</dbReference>
<reference evidence="11 12" key="1">
    <citation type="submission" date="2019-04" db="EMBL/GenBank/DDBJ databases">
        <title>Geobacter oryzae sp. nov., ferric-reducing bacteria isolated from paddy soil.</title>
        <authorList>
            <person name="Xu Z."/>
            <person name="Masuda Y."/>
            <person name="Itoh H."/>
            <person name="Senoo K."/>
        </authorList>
    </citation>
    <scope>NUCLEOTIDE SEQUENCE [LARGE SCALE GENOMIC DNA]</scope>
    <source>
        <strain evidence="11 12">Red111</strain>
    </source>
</reference>
<evidence type="ECO:0000256" key="1">
    <source>
        <dbReference type="ARBA" id="ARBA00000085"/>
    </source>
</evidence>
<dbReference type="SMART" id="SM00065">
    <property type="entry name" value="GAF"/>
    <property type="match status" value="1"/>
</dbReference>
<evidence type="ECO:0000256" key="3">
    <source>
        <dbReference type="ARBA" id="ARBA00022553"/>
    </source>
</evidence>
<keyword evidence="3" id="KW-0597">Phosphoprotein</keyword>
<dbReference type="Proteomes" id="UP000306416">
    <property type="component" value="Unassembled WGS sequence"/>
</dbReference>
<protein>
    <recommendedName>
        <fullName evidence="2">histidine kinase</fullName>
        <ecNumber evidence="2">2.7.13.3</ecNumber>
    </recommendedName>
</protein>
<evidence type="ECO:0000259" key="10">
    <source>
        <dbReference type="PROSITE" id="PS50109"/>
    </source>
</evidence>
<dbReference type="InterPro" id="IPR005467">
    <property type="entry name" value="His_kinase_dom"/>
</dbReference>
<dbReference type="Gene3D" id="3.30.450.40">
    <property type="match status" value="1"/>
</dbReference>
<dbReference type="AlphaFoldDB" id="A0A4S1CLF2"/>
<comment type="catalytic activity">
    <reaction evidence="1">
        <text>ATP + protein L-histidine = ADP + protein N-phospho-L-histidine.</text>
        <dbReference type="EC" id="2.7.13.3"/>
    </reaction>
</comment>
<dbReference type="InterPro" id="IPR029016">
    <property type="entry name" value="GAF-like_dom_sf"/>
</dbReference>
<evidence type="ECO:0000256" key="8">
    <source>
        <dbReference type="ARBA" id="ARBA00023012"/>
    </source>
</evidence>
<evidence type="ECO:0000313" key="11">
    <source>
        <dbReference type="EMBL" id="TGU74594.1"/>
    </source>
</evidence>
<dbReference type="GO" id="GO:0005524">
    <property type="term" value="F:ATP binding"/>
    <property type="evidence" value="ECO:0007669"/>
    <property type="project" value="UniProtKB-KW"/>
</dbReference>
<dbReference type="InterPro" id="IPR003661">
    <property type="entry name" value="HisK_dim/P_dom"/>
</dbReference>
<dbReference type="PANTHER" id="PTHR43065">
    <property type="entry name" value="SENSOR HISTIDINE KINASE"/>
    <property type="match status" value="1"/>
</dbReference>
<dbReference type="EMBL" id="SRSC01000001">
    <property type="protein sequence ID" value="TGU74594.1"/>
    <property type="molecule type" value="Genomic_DNA"/>
</dbReference>
<feature type="domain" description="Histidine kinase" evidence="10">
    <location>
        <begin position="222"/>
        <end position="432"/>
    </location>
</feature>
<sequence length="432" mass="48256">MNGKEAREVLEHVADPTRLAALRAVALLDTPAEEAFDRLTRLAARFTSAPTALVSLIDSDRQFFKSCLGLPEPWQSRRETPLSHSFCQYNRIAKTPLVIKDAREHPLFKDNLAIPLASADGYILGSFCVIDGKPREWTGEQISVVEDLAAAVMTEIQLRSEVVTRRLAERQMKERNGELCTAYEKLERESAERLQAVERLRQMDRMLIQQGRLAAMGELISNIAHQWRQPLNVLALLAQDLPITLRLGELTEEYLDTKVEKMMDAIVHMSQTIDKFRSFFTPATEKSSFSVLGAVEKTVSLVDISLHEVQIRIEVTSSAQPQIDGYPNEYAQVLLNLLINARDAFIAAKPPQPTIRIHVGEENGRSVVTVSDNAGGVPEEILDKVFDPYFTTKGPQGAGIGLYMAKMIIERNMKGTLTVENTEGGARFRLVV</sequence>
<keyword evidence="7" id="KW-0067">ATP-binding</keyword>
<dbReference type="Gene3D" id="1.10.287.130">
    <property type="match status" value="1"/>
</dbReference>
<dbReference type="InterPro" id="IPR003594">
    <property type="entry name" value="HATPase_dom"/>
</dbReference>
<dbReference type="EC" id="2.7.13.3" evidence="2"/>
<dbReference type="GO" id="GO:0000155">
    <property type="term" value="F:phosphorelay sensor kinase activity"/>
    <property type="evidence" value="ECO:0007669"/>
    <property type="project" value="InterPro"/>
</dbReference>
<evidence type="ECO:0000256" key="6">
    <source>
        <dbReference type="ARBA" id="ARBA00022777"/>
    </source>
</evidence>
<evidence type="ECO:0000256" key="7">
    <source>
        <dbReference type="ARBA" id="ARBA00022840"/>
    </source>
</evidence>
<keyword evidence="12" id="KW-1185">Reference proteome</keyword>
<evidence type="ECO:0000256" key="5">
    <source>
        <dbReference type="ARBA" id="ARBA00022741"/>
    </source>
</evidence>
<dbReference type="SMART" id="SM00387">
    <property type="entry name" value="HATPase_c"/>
    <property type="match status" value="1"/>
</dbReference>
<dbReference type="Pfam" id="PF02518">
    <property type="entry name" value="HATPase_c"/>
    <property type="match status" value="1"/>
</dbReference>
<organism evidence="11 12">
    <name type="scientific">Geomonas terrae</name>
    <dbReference type="NCBI Taxonomy" id="2562681"/>
    <lineage>
        <taxon>Bacteria</taxon>
        <taxon>Pseudomonadati</taxon>
        <taxon>Thermodesulfobacteriota</taxon>
        <taxon>Desulfuromonadia</taxon>
        <taxon>Geobacterales</taxon>
        <taxon>Geobacteraceae</taxon>
        <taxon>Geomonas</taxon>
    </lineage>
</organism>
<keyword evidence="9" id="KW-0175">Coiled coil</keyword>
<proteinExistence type="predicted"/>
<keyword evidence="6" id="KW-0418">Kinase</keyword>
<dbReference type="InterPro" id="IPR036890">
    <property type="entry name" value="HATPase_C_sf"/>
</dbReference>
<dbReference type="SUPFAM" id="SSF55781">
    <property type="entry name" value="GAF domain-like"/>
    <property type="match status" value="1"/>
</dbReference>
<dbReference type="PANTHER" id="PTHR43065:SF10">
    <property type="entry name" value="PEROXIDE STRESS-ACTIVATED HISTIDINE KINASE MAK3"/>
    <property type="match status" value="1"/>
</dbReference>
<evidence type="ECO:0000256" key="9">
    <source>
        <dbReference type="SAM" id="Coils"/>
    </source>
</evidence>
<dbReference type="InterPro" id="IPR036097">
    <property type="entry name" value="HisK_dim/P_sf"/>
</dbReference>
<gene>
    <name evidence="11" type="ORF">E4633_03775</name>
</gene>
<keyword evidence="4" id="KW-0808">Transferase</keyword>
<dbReference type="Gene3D" id="3.30.565.10">
    <property type="entry name" value="Histidine kinase-like ATPase, C-terminal domain"/>
    <property type="match status" value="1"/>
</dbReference>